<gene>
    <name evidence="2" type="primary">epsG_2</name>
    <name evidence="2" type="ORF">FF011L_41420</name>
</gene>
<protein>
    <submittedName>
        <fullName evidence="2">Type II secretion system protein G</fullName>
    </submittedName>
</protein>
<organism evidence="2 3">
    <name type="scientific">Roseimaritima multifibrata</name>
    <dbReference type="NCBI Taxonomy" id="1930274"/>
    <lineage>
        <taxon>Bacteria</taxon>
        <taxon>Pseudomonadati</taxon>
        <taxon>Planctomycetota</taxon>
        <taxon>Planctomycetia</taxon>
        <taxon>Pirellulales</taxon>
        <taxon>Pirellulaceae</taxon>
        <taxon>Roseimaritima</taxon>
    </lineage>
</organism>
<evidence type="ECO:0000313" key="2">
    <source>
        <dbReference type="EMBL" id="QDS95348.1"/>
    </source>
</evidence>
<dbReference type="PANTHER" id="PTHR30093:SF2">
    <property type="entry name" value="TYPE II SECRETION SYSTEM PROTEIN H"/>
    <property type="match status" value="1"/>
</dbReference>
<dbReference type="SUPFAM" id="SSF54523">
    <property type="entry name" value="Pili subunits"/>
    <property type="match status" value="1"/>
</dbReference>
<dbReference type="PANTHER" id="PTHR30093">
    <property type="entry name" value="GENERAL SECRETION PATHWAY PROTEIN G"/>
    <property type="match status" value="1"/>
</dbReference>
<dbReference type="Gene3D" id="3.30.700.10">
    <property type="entry name" value="Glycoprotein, Type 4 Pilin"/>
    <property type="match status" value="1"/>
</dbReference>
<dbReference type="Proteomes" id="UP000320672">
    <property type="component" value="Chromosome"/>
</dbReference>
<evidence type="ECO:0000313" key="3">
    <source>
        <dbReference type="Proteomes" id="UP000320672"/>
    </source>
</evidence>
<reference evidence="2 3" key="1">
    <citation type="submission" date="2019-02" db="EMBL/GenBank/DDBJ databases">
        <title>Deep-cultivation of Planctomycetes and their phenomic and genomic characterization uncovers novel biology.</title>
        <authorList>
            <person name="Wiegand S."/>
            <person name="Jogler M."/>
            <person name="Boedeker C."/>
            <person name="Pinto D."/>
            <person name="Vollmers J."/>
            <person name="Rivas-Marin E."/>
            <person name="Kohn T."/>
            <person name="Peeters S.H."/>
            <person name="Heuer A."/>
            <person name="Rast P."/>
            <person name="Oberbeckmann S."/>
            <person name="Bunk B."/>
            <person name="Jeske O."/>
            <person name="Meyerdierks A."/>
            <person name="Storesund J.E."/>
            <person name="Kallscheuer N."/>
            <person name="Luecker S."/>
            <person name="Lage O.M."/>
            <person name="Pohl T."/>
            <person name="Merkel B.J."/>
            <person name="Hornburger P."/>
            <person name="Mueller R.-W."/>
            <person name="Bruemmer F."/>
            <person name="Labrenz M."/>
            <person name="Spormann A.M."/>
            <person name="Op den Camp H."/>
            <person name="Overmann J."/>
            <person name="Amann R."/>
            <person name="Jetten M.S.M."/>
            <person name="Mascher T."/>
            <person name="Medema M.H."/>
            <person name="Devos D.P."/>
            <person name="Kaster A.-K."/>
            <person name="Ovreas L."/>
            <person name="Rohde M."/>
            <person name="Galperin M.Y."/>
            <person name="Jogler C."/>
        </authorList>
    </citation>
    <scope>NUCLEOTIDE SEQUENCE [LARGE SCALE GENOMIC DNA]</scope>
    <source>
        <strain evidence="2 3">FF011L</strain>
    </source>
</reference>
<dbReference type="Pfam" id="PF07963">
    <property type="entry name" value="N_methyl"/>
    <property type="match status" value="1"/>
</dbReference>
<accession>A0A517MKE3</accession>
<dbReference type="InterPro" id="IPR012902">
    <property type="entry name" value="N_methyl_site"/>
</dbReference>
<name>A0A517MKE3_9BACT</name>
<dbReference type="InterPro" id="IPR011453">
    <property type="entry name" value="DUF1559"/>
</dbReference>
<dbReference type="EMBL" id="CP036262">
    <property type="protein sequence ID" value="QDS95348.1"/>
    <property type="molecule type" value="Genomic_DNA"/>
</dbReference>
<dbReference type="AlphaFoldDB" id="A0A517MKE3"/>
<dbReference type="NCBIfam" id="TIGR02532">
    <property type="entry name" value="IV_pilin_GFxxxE"/>
    <property type="match status" value="1"/>
</dbReference>
<keyword evidence="3" id="KW-1185">Reference proteome</keyword>
<dbReference type="PROSITE" id="PS00409">
    <property type="entry name" value="PROKAR_NTER_METHYL"/>
    <property type="match status" value="1"/>
</dbReference>
<feature type="domain" description="DUF1559" evidence="1">
    <location>
        <begin position="34"/>
        <end position="281"/>
    </location>
</feature>
<dbReference type="RefSeq" id="WP_218932745.1">
    <property type="nucleotide sequence ID" value="NZ_CP036262.1"/>
</dbReference>
<dbReference type="InterPro" id="IPR045584">
    <property type="entry name" value="Pilin-like"/>
</dbReference>
<sequence length="299" mass="32103">MKKMRLRHGFTLVELLVVIAIIGVLVGLLLPAVQAAREAARRMSCSNNLKQIGLAMHNYHDSLGQFPTGATNCCAGTWLPLLLPYMEQGNLSELYVDWGNSSGVRYSAAPNTTNVTTRRLAAFTCPSDLENSPISDITSHSYAVNYGNTGKSQESTLNGVVFGGAPFSPTGAGKRFGFRDVIDGTSSTLMVGEVRQGQGSDLRGFLWWADASGFTAYLGPNSPLPDRIYSSSYCNEAPGMPCDVTATSNPTMFASRSLHPSVVQAVRCDGSVKAFTETIDLLNWRALSTTQGAEIVTED</sequence>
<evidence type="ECO:0000259" key="1">
    <source>
        <dbReference type="Pfam" id="PF07596"/>
    </source>
</evidence>
<dbReference type="Pfam" id="PF07596">
    <property type="entry name" value="SBP_bac_10"/>
    <property type="match status" value="1"/>
</dbReference>
<dbReference type="KEGG" id="rml:FF011L_41420"/>
<proteinExistence type="predicted"/>